<feature type="domain" description="PWWP" evidence="3">
    <location>
        <begin position="21"/>
        <end position="87"/>
    </location>
</feature>
<evidence type="ECO:0000256" key="2">
    <source>
        <dbReference type="SAM" id="MobiDB-lite"/>
    </source>
</evidence>
<protein>
    <submittedName>
        <fullName evidence="4">Oidioi.mRNA.OKI2018_I69.XSR.g15246.t1.cds</fullName>
    </submittedName>
</protein>
<evidence type="ECO:0000256" key="1">
    <source>
        <dbReference type="SAM" id="Coils"/>
    </source>
</evidence>
<dbReference type="PANTHER" id="PTHR12550:SF70">
    <property type="entry name" value="JIL-1 ANCHORING AND STABILIZING PROTEIN, ISOFORM A"/>
    <property type="match status" value="1"/>
</dbReference>
<feature type="compositionally biased region" description="Low complexity" evidence="2">
    <location>
        <begin position="163"/>
        <end position="177"/>
    </location>
</feature>
<dbReference type="SUPFAM" id="SSF63748">
    <property type="entry name" value="Tudor/PWWP/MBT"/>
    <property type="match status" value="1"/>
</dbReference>
<sequence length="388" mass="44618">MDSLARDEAARGTSYRSPFHHGDLVFAKMRGFPYWPARIDCVRPKDCNIREQGNIPDSIDFCWPIFFFGTHQISWIAESKLKMFEENRDTLGKNKHIKEAMKEALTNTGVKFQFGDGSGEVVPKMWTHGDKAKRWFRYQSDETSFVTEWDTHNRAKKRRLDSPETSRPSSSSGSSVEASEELESPRESPDLTEEQSGTNAEPVEVENESEDEEDVIIQRYREATHKIEDLSVGDFVGCMYESAYYGTVLSKNEEEKTVNVHFYTRSSHHKIYISKKKDTDTITEKRQGYIFCHIPAEKVQHGNTQVRKTKTMFLLDGVVHADIDLTEAKWRLFTAELREDEDDIETYTDEVDRLTDEIDTLNRSTYCERSTFNVPIGSATSPLKTVAV</sequence>
<feature type="region of interest" description="Disordered" evidence="2">
    <location>
        <begin position="153"/>
        <end position="213"/>
    </location>
</feature>
<evidence type="ECO:0000259" key="3">
    <source>
        <dbReference type="PROSITE" id="PS50812"/>
    </source>
</evidence>
<name>A0ABN7SH98_OIKDI</name>
<proteinExistence type="predicted"/>
<dbReference type="Proteomes" id="UP001158576">
    <property type="component" value="Chromosome XSR"/>
</dbReference>
<feature type="coiled-coil region" evidence="1">
    <location>
        <begin position="337"/>
        <end position="364"/>
    </location>
</feature>
<organism evidence="4 5">
    <name type="scientific">Oikopleura dioica</name>
    <name type="common">Tunicate</name>
    <dbReference type="NCBI Taxonomy" id="34765"/>
    <lineage>
        <taxon>Eukaryota</taxon>
        <taxon>Metazoa</taxon>
        <taxon>Chordata</taxon>
        <taxon>Tunicata</taxon>
        <taxon>Appendicularia</taxon>
        <taxon>Copelata</taxon>
        <taxon>Oikopleuridae</taxon>
        <taxon>Oikopleura</taxon>
    </lineage>
</organism>
<accession>A0ABN7SH98</accession>
<evidence type="ECO:0000313" key="5">
    <source>
        <dbReference type="Proteomes" id="UP001158576"/>
    </source>
</evidence>
<dbReference type="PANTHER" id="PTHR12550">
    <property type="entry name" value="HEPATOMA-DERIVED GROWTH FACTOR-RELATED"/>
    <property type="match status" value="1"/>
</dbReference>
<evidence type="ECO:0000313" key="4">
    <source>
        <dbReference type="EMBL" id="CAG5097816.1"/>
    </source>
</evidence>
<dbReference type="InterPro" id="IPR000313">
    <property type="entry name" value="PWWP_dom"/>
</dbReference>
<reference evidence="4 5" key="1">
    <citation type="submission" date="2021-04" db="EMBL/GenBank/DDBJ databases">
        <authorList>
            <person name="Bliznina A."/>
        </authorList>
    </citation>
    <scope>NUCLEOTIDE SEQUENCE [LARGE SCALE GENOMIC DNA]</scope>
</reference>
<keyword evidence="1" id="KW-0175">Coiled coil</keyword>
<feature type="compositionally biased region" description="Acidic residues" evidence="2">
    <location>
        <begin position="203"/>
        <end position="213"/>
    </location>
</feature>
<dbReference type="PROSITE" id="PS50812">
    <property type="entry name" value="PWWP"/>
    <property type="match status" value="1"/>
</dbReference>
<dbReference type="EMBL" id="OU015569">
    <property type="protein sequence ID" value="CAG5097816.1"/>
    <property type="molecule type" value="Genomic_DNA"/>
</dbReference>
<dbReference type="Pfam" id="PF00855">
    <property type="entry name" value="PWWP"/>
    <property type="match status" value="1"/>
</dbReference>
<dbReference type="SMART" id="SM00293">
    <property type="entry name" value="PWWP"/>
    <property type="match status" value="1"/>
</dbReference>
<keyword evidence="5" id="KW-1185">Reference proteome</keyword>
<dbReference type="Gene3D" id="2.30.30.140">
    <property type="match status" value="1"/>
</dbReference>
<gene>
    <name evidence="4" type="ORF">OKIOD_LOCUS6804</name>
</gene>